<protein>
    <recommendedName>
        <fullName evidence="2">Integrase catalytic domain-containing protein</fullName>
    </recommendedName>
</protein>
<accession>A0ABD0N549</accession>
<feature type="non-terminal residue" evidence="3">
    <location>
        <position position="1"/>
    </location>
</feature>
<dbReference type="InterPro" id="IPR012337">
    <property type="entry name" value="RNaseH-like_sf"/>
</dbReference>
<feature type="region of interest" description="Disordered" evidence="1">
    <location>
        <begin position="293"/>
        <end position="315"/>
    </location>
</feature>
<dbReference type="InterPro" id="IPR050951">
    <property type="entry name" value="Retrovirus_Pol_polyprotein"/>
</dbReference>
<dbReference type="EMBL" id="JAMKFB020000024">
    <property type="protein sequence ID" value="KAL0157253.1"/>
    <property type="molecule type" value="Genomic_DNA"/>
</dbReference>
<name>A0ABD0N549_CIRMR</name>
<dbReference type="PANTHER" id="PTHR37984:SF11">
    <property type="entry name" value="INTEGRASE CATALYTIC DOMAIN-CONTAINING PROTEIN"/>
    <property type="match status" value="1"/>
</dbReference>
<evidence type="ECO:0000313" key="3">
    <source>
        <dbReference type="EMBL" id="KAL0157253.1"/>
    </source>
</evidence>
<keyword evidence="4" id="KW-1185">Reference proteome</keyword>
<proteinExistence type="predicted"/>
<dbReference type="PANTHER" id="PTHR37984">
    <property type="entry name" value="PROTEIN CBG26694"/>
    <property type="match status" value="1"/>
</dbReference>
<gene>
    <name evidence="3" type="ORF">M9458_048499</name>
</gene>
<organism evidence="3 4">
    <name type="scientific">Cirrhinus mrigala</name>
    <name type="common">Mrigala</name>
    <dbReference type="NCBI Taxonomy" id="683832"/>
    <lineage>
        <taxon>Eukaryota</taxon>
        <taxon>Metazoa</taxon>
        <taxon>Chordata</taxon>
        <taxon>Craniata</taxon>
        <taxon>Vertebrata</taxon>
        <taxon>Euteleostomi</taxon>
        <taxon>Actinopterygii</taxon>
        <taxon>Neopterygii</taxon>
        <taxon>Teleostei</taxon>
        <taxon>Ostariophysi</taxon>
        <taxon>Cypriniformes</taxon>
        <taxon>Cyprinidae</taxon>
        <taxon>Labeoninae</taxon>
        <taxon>Labeonini</taxon>
        <taxon>Cirrhinus</taxon>
    </lineage>
</organism>
<feature type="domain" description="Integrase catalytic" evidence="2">
    <location>
        <begin position="39"/>
        <end position="190"/>
    </location>
</feature>
<dbReference type="InterPro" id="IPR036397">
    <property type="entry name" value="RNaseH_sf"/>
</dbReference>
<sequence>EKFWFPGIDRQAERLISAWIPCQASTVYNKHQLLQMSELTEGPYQNVSVDFCGLFPSGDYLLGVLDEYSRFPFVEITPSTSAHLVIPLDKIFSTAGIPKIMKSYNGPPIFSQELANFTPHFGIHHCKMALLASSQVEVERFMRTLKKAASTATVEGKSWKQELHKFLRNYRATPHETTGTSLAELLFGRPINIKLPALQSPVINDTLRCTDGSKKEKMKQYSDNKKKASHSELNVGDAVLNCERKTGKLMTPFNPKSYTVIKTKGIMIIVQRGRHVATRHISLLKSRKQCTSIPITNSTDDETEDSNDVSRPLEPGMTRSFLNVLCK</sequence>
<dbReference type="AlphaFoldDB" id="A0ABD0N549"/>
<evidence type="ECO:0000256" key="1">
    <source>
        <dbReference type="SAM" id="MobiDB-lite"/>
    </source>
</evidence>
<dbReference type="InterPro" id="IPR001584">
    <property type="entry name" value="Integrase_cat-core"/>
</dbReference>
<evidence type="ECO:0000259" key="2">
    <source>
        <dbReference type="PROSITE" id="PS50994"/>
    </source>
</evidence>
<reference evidence="3 4" key="1">
    <citation type="submission" date="2024-05" db="EMBL/GenBank/DDBJ databases">
        <title>Genome sequencing and assembly of Indian major carp, Cirrhinus mrigala (Hamilton, 1822).</title>
        <authorList>
            <person name="Mohindra V."/>
            <person name="Chowdhury L.M."/>
            <person name="Lal K."/>
            <person name="Jena J.K."/>
        </authorList>
    </citation>
    <scope>NUCLEOTIDE SEQUENCE [LARGE SCALE GENOMIC DNA]</scope>
    <source>
        <strain evidence="3">CM1030</strain>
        <tissue evidence="3">Blood</tissue>
    </source>
</reference>
<dbReference type="SUPFAM" id="SSF53098">
    <property type="entry name" value="Ribonuclease H-like"/>
    <property type="match status" value="1"/>
</dbReference>
<comment type="caution">
    <text evidence="3">The sequence shown here is derived from an EMBL/GenBank/DDBJ whole genome shotgun (WGS) entry which is preliminary data.</text>
</comment>
<dbReference type="PROSITE" id="PS50994">
    <property type="entry name" value="INTEGRASE"/>
    <property type="match status" value="1"/>
</dbReference>
<evidence type="ECO:0000313" key="4">
    <source>
        <dbReference type="Proteomes" id="UP001529510"/>
    </source>
</evidence>
<dbReference type="Proteomes" id="UP001529510">
    <property type="component" value="Unassembled WGS sequence"/>
</dbReference>
<dbReference type="Gene3D" id="3.30.420.10">
    <property type="entry name" value="Ribonuclease H-like superfamily/Ribonuclease H"/>
    <property type="match status" value="1"/>
</dbReference>